<evidence type="ECO:0000313" key="3">
    <source>
        <dbReference type="Proteomes" id="UP001214898"/>
    </source>
</evidence>
<dbReference type="AlphaFoldDB" id="A0AAX3RPL3"/>
<keyword evidence="1" id="KW-0812">Transmembrane</keyword>
<evidence type="ECO:0008006" key="4">
    <source>
        <dbReference type="Google" id="ProtNLM"/>
    </source>
</evidence>
<accession>A0AAX3RPL3</accession>
<dbReference type="EMBL" id="CP120576">
    <property type="protein sequence ID" value="WEY84707.1"/>
    <property type="molecule type" value="Genomic_DNA"/>
</dbReference>
<dbReference type="RefSeq" id="WP_063336064.1">
    <property type="nucleotide sequence ID" value="NZ_CBCSKK010000007.1"/>
</dbReference>
<reference evidence="2" key="1">
    <citation type="submission" date="2025-02" db="EMBL/GenBank/DDBJ databases">
        <title>Complete genome sequences of 52 Bacillus and Priestia strains isolated from West-African fermentations and 26 reference strains from the DSMZ collection.</title>
        <authorList>
            <person name="Wiedenbein E.S."/>
            <person name="Canoy T.S."/>
            <person name="Hui Y."/>
            <person name="Parkouda C."/>
            <person name="Dawende C."/>
            <person name="Ametefe E."/>
            <person name="Jespersen L."/>
            <person name="Nielsen D.S."/>
        </authorList>
    </citation>
    <scope>NUCLEOTIDE SEQUENCE</scope>
    <source>
        <strain evidence="2">PRO56</strain>
    </source>
</reference>
<dbReference type="Proteomes" id="UP001214898">
    <property type="component" value="Chromosome"/>
</dbReference>
<protein>
    <recommendedName>
        <fullName evidence="4">Redoxin domain-containing protein</fullName>
    </recommendedName>
</protein>
<organism evidence="2 3">
    <name type="scientific">Bacillus subtilis</name>
    <dbReference type="NCBI Taxonomy" id="1423"/>
    <lineage>
        <taxon>Bacteria</taxon>
        <taxon>Bacillati</taxon>
        <taxon>Bacillota</taxon>
        <taxon>Bacilli</taxon>
        <taxon>Bacillales</taxon>
        <taxon>Bacillaceae</taxon>
        <taxon>Bacillus</taxon>
    </lineage>
</organism>
<name>A0AAX3RPL3_BACIU</name>
<sequence length="198" mass="22702">MQIELIFNLIIMLLLVIILYFMWKITNLLQKSETGLSLKKKIELQEVADQGIKKGDILPEFTIINPVNHKKTVIASNTLQDSFLLLTAVGCSECQELLEDLSIYDLRNINKNIVVLSFMPPEANVIPDKDRKRHFSTIEELSEITHYISSVDTLEQLKFNQFPLIMAIDYEGRSLGTYHGNIDVLRDLATWTFSTERG</sequence>
<gene>
    <name evidence="2" type="ORF">P5633_21135</name>
</gene>
<evidence type="ECO:0000256" key="1">
    <source>
        <dbReference type="SAM" id="Phobius"/>
    </source>
</evidence>
<keyword evidence="1" id="KW-1133">Transmembrane helix</keyword>
<evidence type="ECO:0000313" key="2">
    <source>
        <dbReference type="EMBL" id="WEY84707.1"/>
    </source>
</evidence>
<proteinExistence type="predicted"/>
<feature type="transmembrane region" description="Helical" evidence="1">
    <location>
        <begin position="6"/>
        <end position="23"/>
    </location>
</feature>
<keyword evidence="1" id="KW-0472">Membrane</keyword>